<sequence>MLQIYVKSSVNQKINVYLRCVNRGIQMPCCGHCDMLYSDIAIKVLLKVVSAFLFCIKTMQQRNLSAIQNIDDFFLSSHVLHQKTDTTLCKRLRKLCGEYAYFKENVAIGYTFRSLAVCSEHHSQCLLLHLQVIGQGRKETKISLNFKY</sequence>
<comment type="caution">
    <text evidence="1">The sequence shown here is derived from an EMBL/GenBank/DDBJ whole genome shotgun (WGS) entry which is preliminary data.</text>
</comment>
<proteinExistence type="predicted"/>
<accession>A0A318IBQ4</accession>
<keyword evidence="2" id="KW-1185">Reference proteome</keyword>
<protein>
    <submittedName>
        <fullName evidence="1">Uncharacterized protein</fullName>
    </submittedName>
</protein>
<dbReference type="AlphaFoldDB" id="A0A318IBQ4"/>
<dbReference type="EMBL" id="QJJX01000012">
    <property type="protein sequence ID" value="PXX22271.1"/>
    <property type="molecule type" value="Genomic_DNA"/>
</dbReference>
<evidence type="ECO:0000313" key="2">
    <source>
        <dbReference type="Proteomes" id="UP000248314"/>
    </source>
</evidence>
<name>A0A318IBQ4_9BACT</name>
<dbReference type="Proteomes" id="UP000248314">
    <property type="component" value="Unassembled WGS sequence"/>
</dbReference>
<organism evidence="1 2">
    <name type="scientific">Hoylesella shahii DSM 15611 = JCM 12083</name>
    <dbReference type="NCBI Taxonomy" id="1122991"/>
    <lineage>
        <taxon>Bacteria</taxon>
        <taxon>Pseudomonadati</taxon>
        <taxon>Bacteroidota</taxon>
        <taxon>Bacteroidia</taxon>
        <taxon>Bacteroidales</taxon>
        <taxon>Prevotellaceae</taxon>
        <taxon>Hoylesella</taxon>
    </lineage>
</organism>
<gene>
    <name evidence="1" type="ORF">EJ73_01260</name>
</gene>
<evidence type="ECO:0000313" key="1">
    <source>
        <dbReference type="EMBL" id="PXX22271.1"/>
    </source>
</evidence>
<dbReference type="STRING" id="1122991.GCA_000613445_00889"/>
<reference evidence="1 2" key="1">
    <citation type="submission" date="2018-05" db="EMBL/GenBank/DDBJ databases">
        <title>Genomic Encyclopedia of Type Strains, Phase I: the one thousand microbial genomes (KMG-I) project.</title>
        <authorList>
            <person name="Kyrpides N."/>
        </authorList>
    </citation>
    <scope>NUCLEOTIDE SEQUENCE [LARGE SCALE GENOMIC DNA]</scope>
    <source>
        <strain evidence="1 2">DSM 15611</strain>
    </source>
</reference>